<proteinExistence type="predicted"/>
<dbReference type="EMBL" id="BAABLD010000015">
    <property type="protein sequence ID" value="GAA5169464.1"/>
    <property type="molecule type" value="Genomic_DNA"/>
</dbReference>
<feature type="transmembrane region" description="Helical" evidence="1">
    <location>
        <begin position="244"/>
        <end position="263"/>
    </location>
</feature>
<dbReference type="PROSITE" id="PS50112">
    <property type="entry name" value="PAS"/>
    <property type="match status" value="1"/>
</dbReference>
<dbReference type="Gene3D" id="3.30.565.10">
    <property type="entry name" value="Histidine kinase-like ATPase, C-terminal domain"/>
    <property type="match status" value="1"/>
</dbReference>
<feature type="domain" description="PAS" evidence="2">
    <location>
        <begin position="532"/>
        <end position="577"/>
    </location>
</feature>
<evidence type="ECO:0008006" key="6">
    <source>
        <dbReference type="Google" id="ProtNLM"/>
    </source>
</evidence>
<evidence type="ECO:0000313" key="5">
    <source>
        <dbReference type="Proteomes" id="UP001500547"/>
    </source>
</evidence>
<dbReference type="Pfam" id="PF08448">
    <property type="entry name" value="PAS_4"/>
    <property type="match status" value="2"/>
</dbReference>
<dbReference type="PANTHER" id="PTHR44757">
    <property type="entry name" value="DIGUANYLATE CYCLASE DGCP"/>
    <property type="match status" value="1"/>
</dbReference>
<dbReference type="InterPro" id="IPR000700">
    <property type="entry name" value="PAS-assoc_C"/>
</dbReference>
<dbReference type="CDD" id="cd00130">
    <property type="entry name" value="PAS"/>
    <property type="match status" value="1"/>
</dbReference>
<organism evidence="4 5">
    <name type="scientific">Viridibacterium curvum</name>
    <dbReference type="NCBI Taxonomy" id="1101404"/>
    <lineage>
        <taxon>Bacteria</taxon>
        <taxon>Pseudomonadati</taxon>
        <taxon>Pseudomonadota</taxon>
        <taxon>Betaproteobacteria</taxon>
        <taxon>Rhodocyclales</taxon>
        <taxon>Rhodocyclaceae</taxon>
        <taxon>Viridibacterium</taxon>
    </lineage>
</organism>
<comment type="caution">
    <text evidence="4">The sequence shown here is derived from an EMBL/GenBank/DDBJ whole genome shotgun (WGS) entry which is preliminary data.</text>
</comment>
<evidence type="ECO:0000313" key="4">
    <source>
        <dbReference type="EMBL" id="GAA5169464.1"/>
    </source>
</evidence>
<evidence type="ECO:0000259" key="2">
    <source>
        <dbReference type="PROSITE" id="PS50112"/>
    </source>
</evidence>
<keyword evidence="1" id="KW-0812">Transmembrane</keyword>
<dbReference type="InterPro" id="IPR000014">
    <property type="entry name" value="PAS"/>
</dbReference>
<evidence type="ECO:0000256" key="1">
    <source>
        <dbReference type="SAM" id="Phobius"/>
    </source>
</evidence>
<evidence type="ECO:0000259" key="3">
    <source>
        <dbReference type="PROSITE" id="PS50113"/>
    </source>
</evidence>
<dbReference type="NCBIfam" id="TIGR00229">
    <property type="entry name" value="sensory_box"/>
    <property type="match status" value="2"/>
</dbReference>
<dbReference type="PROSITE" id="PS50113">
    <property type="entry name" value="PAC"/>
    <property type="match status" value="1"/>
</dbReference>
<keyword evidence="1" id="KW-1133">Transmembrane helix</keyword>
<feature type="domain" description="PAC" evidence="3">
    <location>
        <begin position="740"/>
        <end position="791"/>
    </location>
</feature>
<dbReference type="InterPro" id="IPR035965">
    <property type="entry name" value="PAS-like_dom_sf"/>
</dbReference>
<dbReference type="InterPro" id="IPR036890">
    <property type="entry name" value="HATPase_C_sf"/>
</dbReference>
<dbReference type="InterPro" id="IPR013656">
    <property type="entry name" value="PAS_4"/>
</dbReference>
<keyword evidence="1" id="KW-0472">Membrane</keyword>
<dbReference type="PANTHER" id="PTHR44757:SF2">
    <property type="entry name" value="BIOFILM ARCHITECTURE MAINTENANCE PROTEIN MBAA"/>
    <property type="match status" value="1"/>
</dbReference>
<feature type="transmembrane region" description="Helical" evidence="1">
    <location>
        <begin position="22"/>
        <end position="44"/>
    </location>
</feature>
<dbReference type="InterPro" id="IPR052155">
    <property type="entry name" value="Biofilm_reg_signaling"/>
</dbReference>
<dbReference type="Proteomes" id="UP001500547">
    <property type="component" value="Unassembled WGS sequence"/>
</dbReference>
<gene>
    <name evidence="4" type="ORF">GCM10025770_30930</name>
</gene>
<accession>A0ABP9QYX3</accession>
<reference evidence="5" key="1">
    <citation type="journal article" date="2019" name="Int. J. Syst. Evol. Microbiol.">
        <title>The Global Catalogue of Microorganisms (GCM) 10K type strain sequencing project: providing services to taxonomists for standard genome sequencing and annotation.</title>
        <authorList>
            <consortium name="The Broad Institute Genomics Platform"/>
            <consortium name="The Broad Institute Genome Sequencing Center for Infectious Disease"/>
            <person name="Wu L."/>
            <person name="Ma J."/>
        </authorList>
    </citation>
    <scope>NUCLEOTIDE SEQUENCE [LARGE SCALE GENOMIC DNA]</scope>
    <source>
        <strain evidence="5">JCM 18715</strain>
    </source>
</reference>
<protein>
    <recommendedName>
        <fullName evidence="6">PAS domain S-box protein</fullName>
    </recommendedName>
</protein>
<sequence length="1033" mass="113737">MTTAQTPPQLADDLQSRLTRPVAHHVLAAFVLVLAFALAGFLWFSQTGHETRMQQTQVREYARTAAATMQADLQTIELLLRSLADAPQPAAQAELLQPALLRWPVAAIFVRRGTSGAPIILPAPAIATASTEELSSGFTEAAHIAGQAGLPGYVTEGSVGHEGQYLVIAVVTRSGNAAGLALRAEDWVRLRTGNFQGWFKAGLLTNASTPSNDNVRVWSHDFRDIAPALRLQGISATPDREHDALLLQCLLVVALGFAMAFVLQRSGMQRLQAEAAVDVAGSAREASERRLRRALELSRDGVWELDPVRGTIYLSPQARKLLDIPAEIALTPRAALLYLPRHWRRELIARLRTTGVTGETQELRLHLGDSLNARWLRLRVRALEDQGVRLLTGSLADISEEMQQAGIHERYRAMLMRVIDALPVPIALHGADQTLLMMNERYATRMLLPLQEIAHQPEYDRLRQHIEELGLQAITTGEPQSLEAWLPMLDGEMRYLRISRALCDGLEGEPNVVASFEDITEPTMAAQQIRAERRFFQRLIDNLPNPTFVKDAQHRYTLTNQAHALDNGTTTQDIIGKRSSDFTPEAAADIEMAEDALLAAPAGTIVEQEMSFNRHGDMQYVILRKVHVDDGEGNHVLLCTSTDITRMRETEESLRRQSGKQAHLHSFLQSVLNAVPHPLFVKDRQHRYLISNRAHAETVGAASVDEVIGKRSSDFVDAEVAAAIEAAEDALFADGGTTLLNKEYVLPHRNGDTRYVILCKALCIDADGQRVLVGVNTDITHLREVEEGLRQHRDQLAQLVRSQTMEIVRANEIVEQARETRASFLGHASAALRGPLNDILQASRELDASLHPETLQHIHNRCAALVDQIAALSRSAMANKLEGPLALRPASLTHLLHDVAGEFQVWLQSRQMQLVIEEADETPPVLADKALLCRALRLLIQQAASTATEGSSLRFQLRTTGGHQSAEVELCMHCVLADAATPTSIWQEAEPFLRAQHGKISVSRGAAPQNNEVSITASLPACVGDTIPDPVTH</sequence>
<dbReference type="Gene3D" id="3.30.450.20">
    <property type="entry name" value="PAS domain"/>
    <property type="match status" value="4"/>
</dbReference>
<dbReference type="SMART" id="SM00091">
    <property type="entry name" value="PAS"/>
    <property type="match status" value="4"/>
</dbReference>
<dbReference type="RefSeq" id="WP_345534006.1">
    <property type="nucleotide sequence ID" value="NZ_BAABLD010000015.1"/>
</dbReference>
<keyword evidence="5" id="KW-1185">Reference proteome</keyword>
<dbReference type="SUPFAM" id="SSF55785">
    <property type="entry name" value="PYP-like sensor domain (PAS domain)"/>
    <property type="match status" value="4"/>
</dbReference>
<name>A0ABP9QYX3_9RHOO</name>